<dbReference type="Proteomes" id="UP001519325">
    <property type="component" value="Unassembled WGS sequence"/>
</dbReference>
<proteinExistence type="predicted"/>
<dbReference type="Pfam" id="PF08570">
    <property type="entry name" value="DUF1761"/>
    <property type="match status" value="1"/>
</dbReference>
<feature type="transmembrane region" description="Helical" evidence="1">
    <location>
        <begin position="74"/>
        <end position="96"/>
    </location>
</feature>
<feature type="transmembrane region" description="Helical" evidence="1">
    <location>
        <begin position="47"/>
        <end position="67"/>
    </location>
</feature>
<evidence type="ECO:0000313" key="2">
    <source>
        <dbReference type="EMBL" id="MBP2190149.1"/>
    </source>
</evidence>
<dbReference type="RefSeq" id="WP_209889876.1">
    <property type="nucleotide sequence ID" value="NZ_JAGGMR010000001.1"/>
</dbReference>
<accession>A0ABS4QGC6</accession>
<keyword evidence="1" id="KW-0812">Transmembrane</keyword>
<evidence type="ECO:0000256" key="1">
    <source>
        <dbReference type="SAM" id="Phobius"/>
    </source>
</evidence>
<keyword evidence="1" id="KW-0472">Membrane</keyword>
<name>A0ABS4QGC6_9NOCA</name>
<keyword evidence="3" id="KW-1185">Reference proteome</keyword>
<organism evidence="2 3">
    <name type="scientific">Nocardia goodfellowii</name>
    <dbReference type="NCBI Taxonomy" id="882446"/>
    <lineage>
        <taxon>Bacteria</taxon>
        <taxon>Bacillati</taxon>
        <taxon>Actinomycetota</taxon>
        <taxon>Actinomycetes</taxon>
        <taxon>Mycobacteriales</taxon>
        <taxon>Nocardiaceae</taxon>
        <taxon>Nocardia</taxon>
    </lineage>
</organism>
<keyword evidence="1" id="KW-1133">Transmembrane helix</keyword>
<reference evidence="2 3" key="1">
    <citation type="submission" date="2021-03" db="EMBL/GenBank/DDBJ databases">
        <title>Sequencing the genomes of 1000 actinobacteria strains.</title>
        <authorList>
            <person name="Klenk H.-P."/>
        </authorList>
    </citation>
    <scope>NUCLEOTIDE SEQUENCE [LARGE SCALE GENOMIC DNA]</scope>
    <source>
        <strain evidence="2 3">DSM 45516</strain>
    </source>
</reference>
<evidence type="ECO:0008006" key="4">
    <source>
        <dbReference type="Google" id="ProtNLM"/>
    </source>
</evidence>
<comment type="caution">
    <text evidence="2">The sequence shown here is derived from an EMBL/GenBank/DDBJ whole genome shotgun (WGS) entry which is preliminary data.</text>
</comment>
<gene>
    <name evidence="2" type="ORF">BJ987_003050</name>
</gene>
<feature type="transmembrane region" description="Helical" evidence="1">
    <location>
        <begin position="102"/>
        <end position="126"/>
    </location>
</feature>
<dbReference type="InterPro" id="IPR013879">
    <property type="entry name" value="DUF1761"/>
</dbReference>
<evidence type="ECO:0000313" key="3">
    <source>
        <dbReference type="Proteomes" id="UP001519325"/>
    </source>
</evidence>
<protein>
    <recommendedName>
        <fullName evidence="4">DUF1761 domain-containing protein</fullName>
    </recommendedName>
</protein>
<dbReference type="EMBL" id="JAGGMR010000001">
    <property type="protein sequence ID" value="MBP2190149.1"/>
    <property type="molecule type" value="Genomic_DNA"/>
</dbReference>
<sequence>MNIAAGIVIAAVVSFVISAVLYAAPPVAALVARTSAPRPGLGLPVQMASVVLRGLVAAAVLATLLLAGDRHGAGAGAALGAIVAILPVTILSGAIVHENVPIPTALVHMADWILKLVVSGAVLGLFI</sequence>